<dbReference type="GO" id="GO:0046872">
    <property type="term" value="F:metal ion binding"/>
    <property type="evidence" value="ECO:0007669"/>
    <property type="project" value="UniProtKB-KW"/>
</dbReference>
<dbReference type="Gene3D" id="2.60.120.620">
    <property type="entry name" value="q2cbj1_9rhob like domain"/>
    <property type="match status" value="1"/>
</dbReference>
<sequence length="225" mass="25774">MVQALPWLCGLLETGDVADCVVEFDNDPPPAPCFELLDAEQEELQVAVVRGFLSPKEVLQVSGMRQAFELKEIDDRDDDLIYRHEVWRMEHELQEAAPKVYRRLMDHCRALDDELWNEIEVGDRFYPEIEYIQYDVEKLGEPGTIEPHRDNESQVTVVVLLSQPTEFKGGINFFEPGWKGGDARSVRLGAGDAVFFYGDQCEHWISPVTSGRRIILQMEAPPHLD</sequence>
<dbReference type="Proteomes" id="UP000601435">
    <property type="component" value="Unassembled WGS sequence"/>
</dbReference>
<evidence type="ECO:0000313" key="4">
    <source>
        <dbReference type="Proteomes" id="UP000601435"/>
    </source>
</evidence>
<keyword evidence="4" id="KW-1185">Reference proteome</keyword>
<evidence type="ECO:0000256" key="1">
    <source>
        <dbReference type="RuleBase" id="RU003682"/>
    </source>
</evidence>
<feature type="domain" description="Fe2OG dioxygenase" evidence="2">
    <location>
        <begin position="128"/>
        <end position="222"/>
    </location>
</feature>
<dbReference type="AlphaFoldDB" id="A0A813AF07"/>
<dbReference type="PROSITE" id="PS51471">
    <property type="entry name" value="FE2OG_OXY"/>
    <property type="match status" value="1"/>
</dbReference>
<proteinExistence type="inferred from homology"/>
<dbReference type="OrthoDB" id="410399at2759"/>
<feature type="non-terminal residue" evidence="3">
    <location>
        <position position="1"/>
    </location>
</feature>
<accession>A0A813AF07</accession>
<dbReference type="InterPro" id="IPR005123">
    <property type="entry name" value="Oxoglu/Fe-dep_dioxygenase_dom"/>
</dbReference>
<keyword evidence="1" id="KW-0560">Oxidoreductase</keyword>
<evidence type="ECO:0000259" key="2">
    <source>
        <dbReference type="PROSITE" id="PS51471"/>
    </source>
</evidence>
<keyword evidence="1" id="KW-0408">Iron</keyword>
<evidence type="ECO:0000313" key="3">
    <source>
        <dbReference type="EMBL" id="CAE7865660.1"/>
    </source>
</evidence>
<protein>
    <submittedName>
        <fullName evidence="3">Uso1 protein</fullName>
    </submittedName>
</protein>
<keyword evidence="1" id="KW-0479">Metal-binding</keyword>
<comment type="caution">
    <text evidence="3">The sequence shown here is derived from an EMBL/GenBank/DDBJ whole genome shotgun (WGS) entry which is preliminary data.</text>
</comment>
<dbReference type="GO" id="GO:0016491">
    <property type="term" value="F:oxidoreductase activity"/>
    <property type="evidence" value="ECO:0007669"/>
    <property type="project" value="UniProtKB-KW"/>
</dbReference>
<gene>
    <name evidence="3" type="primary">Uso1</name>
    <name evidence="3" type="ORF">SNEC2469_LOCUS27700</name>
</gene>
<dbReference type="EMBL" id="CAJNJA010058808">
    <property type="protein sequence ID" value="CAE7865660.1"/>
    <property type="molecule type" value="Genomic_DNA"/>
</dbReference>
<name>A0A813AF07_9DINO</name>
<organism evidence="3 4">
    <name type="scientific">Symbiodinium necroappetens</name>
    <dbReference type="NCBI Taxonomy" id="1628268"/>
    <lineage>
        <taxon>Eukaryota</taxon>
        <taxon>Sar</taxon>
        <taxon>Alveolata</taxon>
        <taxon>Dinophyceae</taxon>
        <taxon>Suessiales</taxon>
        <taxon>Symbiodiniaceae</taxon>
        <taxon>Symbiodinium</taxon>
    </lineage>
</organism>
<comment type="similarity">
    <text evidence="1">Belongs to the iron/ascorbate-dependent oxidoreductase family.</text>
</comment>
<reference evidence="3" key="1">
    <citation type="submission" date="2021-02" db="EMBL/GenBank/DDBJ databases">
        <authorList>
            <person name="Dougan E. K."/>
            <person name="Rhodes N."/>
            <person name="Thang M."/>
            <person name="Chan C."/>
        </authorList>
    </citation>
    <scope>NUCLEOTIDE SEQUENCE</scope>
</reference>